<dbReference type="Proteomes" id="UP000499080">
    <property type="component" value="Unassembled WGS sequence"/>
</dbReference>
<accession>A0A4Y2EIK5</accession>
<evidence type="ECO:0000313" key="2">
    <source>
        <dbReference type="Proteomes" id="UP000499080"/>
    </source>
</evidence>
<name>A0A4Y2EIK5_ARAVE</name>
<gene>
    <name evidence="1" type="ORF">AVEN_50094_1</name>
</gene>
<comment type="caution">
    <text evidence="1">The sequence shown here is derived from an EMBL/GenBank/DDBJ whole genome shotgun (WGS) entry which is preliminary data.</text>
</comment>
<organism evidence="1 2">
    <name type="scientific">Araneus ventricosus</name>
    <name type="common">Orbweaver spider</name>
    <name type="synonym">Epeira ventricosa</name>
    <dbReference type="NCBI Taxonomy" id="182803"/>
    <lineage>
        <taxon>Eukaryota</taxon>
        <taxon>Metazoa</taxon>
        <taxon>Ecdysozoa</taxon>
        <taxon>Arthropoda</taxon>
        <taxon>Chelicerata</taxon>
        <taxon>Arachnida</taxon>
        <taxon>Araneae</taxon>
        <taxon>Araneomorphae</taxon>
        <taxon>Entelegynae</taxon>
        <taxon>Araneoidea</taxon>
        <taxon>Araneidae</taxon>
        <taxon>Araneus</taxon>
    </lineage>
</organism>
<reference evidence="1 2" key="1">
    <citation type="journal article" date="2019" name="Sci. Rep.">
        <title>Orb-weaving spider Araneus ventricosus genome elucidates the spidroin gene catalogue.</title>
        <authorList>
            <person name="Kono N."/>
            <person name="Nakamura H."/>
            <person name="Ohtoshi R."/>
            <person name="Moran D.A.P."/>
            <person name="Shinohara A."/>
            <person name="Yoshida Y."/>
            <person name="Fujiwara M."/>
            <person name="Mori M."/>
            <person name="Tomita M."/>
            <person name="Arakawa K."/>
        </authorList>
    </citation>
    <scope>NUCLEOTIDE SEQUENCE [LARGE SCALE GENOMIC DNA]</scope>
</reference>
<dbReference type="AlphaFoldDB" id="A0A4Y2EIK5"/>
<protein>
    <submittedName>
        <fullName evidence="1">Uncharacterized protein</fullName>
    </submittedName>
</protein>
<dbReference type="EMBL" id="BGPR01092572">
    <property type="protein sequence ID" value="GBM27684.1"/>
    <property type="molecule type" value="Genomic_DNA"/>
</dbReference>
<feature type="non-terminal residue" evidence="1">
    <location>
        <position position="132"/>
    </location>
</feature>
<proteinExistence type="predicted"/>
<sequence length="132" mass="15033">MESWGFLLRPVGQALDAAESDEDLSKMYTPQVKAQCVWFMRDKSIIQVQAELSRRQCGRNHHFPHQLFRLAGHWSQPNQIKPHHFDCWPGAVSFKDSIPKPVLHDASGVTGRSHANKPDGLETLHNLLDLGW</sequence>
<keyword evidence="2" id="KW-1185">Reference proteome</keyword>
<evidence type="ECO:0000313" key="1">
    <source>
        <dbReference type="EMBL" id="GBM27684.1"/>
    </source>
</evidence>